<dbReference type="InterPro" id="IPR008395">
    <property type="entry name" value="Agenet-like_dom"/>
</dbReference>
<dbReference type="SUPFAM" id="SSF51045">
    <property type="entry name" value="WW domain"/>
    <property type="match status" value="1"/>
</dbReference>
<dbReference type="SMART" id="SM00456">
    <property type="entry name" value="WW"/>
    <property type="match status" value="1"/>
</dbReference>
<keyword evidence="2" id="KW-0341">Growth regulation</keyword>
<dbReference type="Pfam" id="PF05266">
    <property type="entry name" value="DUF724"/>
    <property type="match status" value="1"/>
</dbReference>
<dbReference type="Proteomes" id="UP001237642">
    <property type="component" value="Unassembled WGS sequence"/>
</dbReference>
<dbReference type="AlphaFoldDB" id="A0AAD8HZ53"/>
<proteinExistence type="predicted"/>
<evidence type="ECO:0000256" key="4">
    <source>
        <dbReference type="SAM" id="MobiDB-lite"/>
    </source>
</evidence>
<comment type="caution">
    <text evidence="6">The sequence shown here is derived from an EMBL/GenBank/DDBJ whole genome shotgun (WGS) entry which is preliminary data.</text>
</comment>
<organism evidence="6 7">
    <name type="scientific">Heracleum sosnowskyi</name>
    <dbReference type="NCBI Taxonomy" id="360622"/>
    <lineage>
        <taxon>Eukaryota</taxon>
        <taxon>Viridiplantae</taxon>
        <taxon>Streptophyta</taxon>
        <taxon>Embryophyta</taxon>
        <taxon>Tracheophyta</taxon>
        <taxon>Spermatophyta</taxon>
        <taxon>Magnoliopsida</taxon>
        <taxon>eudicotyledons</taxon>
        <taxon>Gunneridae</taxon>
        <taxon>Pentapetalae</taxon>
        <taxon>asterids</taxon>
        <taxon>campanulids</taxon>
        <taxon>Apiales</taxon>
        <taxon>Apiaceae</taxon>
        <taxon>Apioideae</taxon>
        <taxon>apioid superclade</taxon>
        <taxon>Tordylieae</taxon>
        <taxon>Tordyliinae</taxon>
        <taxon>Heracleum</taxon>
    </lineage>
</organism>
<feature type="compositionally biased region" description="Basic and acidic residues" evidence="4">
    <location>
        <begin position="99"/>
        <end position="113"/>
    </location>
</feature>
<gene>
    <name evidence="6" type="ORF">POM88_031702</name>
</gene>
<feature type="coiled-coil region" evidence="3">
    <location>
        <begin position="666"/>
        <end position="707"/>
    </location>
</feature>
<evidence type="ECO:0000259" key="5">
    <source>
        <dbReference type="PROSITE" id="PS50020"/>
    </source>
</evidence>
<dbReference type="InterPro" id="IPR001202">
    <property type="entry name" value="WW_dom"/>
</dbReference>
<keyword evidence="1" id="KW-0813">Transport</keyword>
<dbReference type="EMBL" id="JAUIZM010000007">
    <property type="protein sequence ID" value="KAK1375509.1"/>
    <property type="molecule type" value="Genomic_DNA"/>
</dbReference>
<dbReference type="Pfam" id="PF00397">
    <property type="entry name" value="WW"/>
    <property type="match status" value="1"/>
</dbReference>
<dbReference type="PROSITE" id="PS50020">
    <property type="entry name" value="WW_DOMAIN_2"/>
    <property type="match status" value="1"/>
</dbReference>
<dbReference type="PROSITE" id="PS01159">
    <property type="entry name" value="WW_DOMAIN_1"/>
    <property type="match status" value="1"/>
</dbReference>
<name>A0AAD8HZ53_9APIA</name>
<dbReference type="InterPro" id="IPR007930">
    <property type="entry name" value="DUF724"/>
</dbReference>
<evidence type="ECO:0000256" key="2">
    <source>
        <dbReference type="ARBA" id="ARBA00022604"/>
    </source>
</evidence>
<sequence length="731" mass="81303">MAATKTAGIRYAPEDPTLPKPWRGLIDAKTGYIYFWNPETNVTQYQKPITSDTQLDSPNKCVSVATCASVQVQQSSPVTNQVISTIDYDNDRNGGGSDGRPKVDSGGRSDQNHKSVTGWMLTEGTAVEVSLRKENFDVWHAGTVMKPTADNKCLVKYYCPGIKEHIIQEFAECPDIRPSPPSLEDNDFNLLDKVEAYFECCWWSGIIRRLLEDKRWINEAKNKRRPSVFAKQSVNLNRQQGRAEERQAGNGCVLTERDNTGAHVEDIVDKECLTKEVYMSVKEVKGARSAENCDISQKKDQETHTVDSIKGSIEGNSRSKRKRGRPKMLSEKQIGGRSAGVKMDMQNSYVGDEAKLRAENDCVLSTSVEEIPNNGDFHASTHIPLLNSQAEAGETAPSKRVDRLKNSVSNGHGELSRSADSESQNQECHEIDNVKDDNMMIDEVGNINDDQPLSMWLNALPPVGSDDSRALPVQDQCANAKGRNEGFETPLLATVDTKKRFPLQKTDGPGNLPIENLNGCAESNEKGCELGTPALVSIDTVENQSLPFAKRTPVWKVIESMELYKTQKPHFSPLIKYEENMREGLAIGTIVNFSNLVESTSKLQFSCDITIIEGKLESLAEYESHGFDVEKVRACLTQLLSKKQTASELQKEYDNIGSEIHNSLDEGKLDEEINQLYQKLKEIEKKLAEAKLAKEMVEKKISALQTRQDVVVESVQSLEADFESIVGSLNS</sequence>
<reference evidence="6" key="2">
    <citation type="submission" date="2023-05" db="EMBL/GenBank/DDBJ databases">
        <authorList>
            <person name="Schelkunov M.I."/>
        </authorList>
    </citation>
    <scope>NUCLEOTIDE SEQUENCE</scope>
    <source>
        <strain evidence="6">Hsosn_3</strain>
        <tissue evidence="6">Leaf</tissue>
    </source>
</reference>
<evidence type="ECO:0000313" key="7">
    <source>
        <dbReference type="Proteomes" id="UP001237642"/>
    </source>
</evidence>
<dbReference type="PANTHER" id="PTHR31917">
    <property type="entry name" value="AGENET DOMAIN-CONTAINING PROTEIN-RELATED"/>
    <property type="match status" value="1"/>
</dbReference>
<dbReference type="Pfam" id="PF05641">
    <property type="entry name" value="Agenet"/>
    <property type="match status" value="1"/>
</dbReference>
<evidence type="ECO:0000256" key="3">
    <source>
        <dbReference type="SAM" id="Coils"/>
    </source>
</evidence>
<feature type="compositionally biased region" description="Basic and acidic residues" evidence="4">
    <location>
        <begin position="296"/>
        <end position="307"/>
    </location>
</feature>
<feature type="region of interest" description="Disordered" evidence="4">
    <location>
        <begin position="391"/>
        <end position="427"/>
    </location>
</feature>
<protein>
    <recommendedName>
        <fullName evidence="5">WW domain-containing protein</fullName>
    </recommendedName>
</protein>
<feature type="region of interest" description="Disordered" evidence="4">
    <location>
        <begin position="295"/>
        <end position="338"/>
    </location>
</feature>
<feature type="region of interest" description="Disordered" evidence="4">
    <location>
        <begin position="86"/>
        <end position="115"/>
    </location>
</feature>
<dbReference type="InterPro" id="IPR036020">
    <property type="entry name" value="WW_dom_sf"/>
</dbReference>
<dbReference type="PANTHER" id="PTHR31917:SF147">
    <property type="entry name" value="AGENET DOMAIN-CONTAINING PROTEIN"/>
    <property type="match status" value="1"/>
</dbReference>
<dbReference type="CDD" id="cd00201">
    <property type="entry name" value="WW"/>
    <property type="match status" value="1"/>
</dbReference>
<evidence type="ECO:0000256" key="1">
    <source>
        <dbReference type="ARBA" id="ARBA00022448"/>
    </source>
</evidence>
<keyword evidence="3" id="KW-0175">Coiled coil</keyword>
<accession>A0AAD8HZ53</accession>
<keyword evidence="7" id="KW-1185">Reference proteome</keyword>
<dbReference type="Gene3D" id="2.20.70.10">
    <property type="match status" value="1"/>
</dbReference>
<evidence type="ECO:0000313" key="6">
    <source>
        <dbReference type="EMBL" id="KAK1375509.1"/>
    </source>
</evidence>
<feature type="domain" description="WW" evidence="5">
    <location>
        <begin position="16"/>
        <end position="50"/>
    </location>
</feature>
<reference evidence="6" key="1">
    <citation type="submission" date="2023-02" db="EMBL/GenBank/DDBJ databases">
        <title>Genome of toxic invasive species Heracleum sosnowskyi carries increased number of genes despite the absence of recent whole-genome duplications.</title>
        <authorList>
            <person name="Schelkunov M."/>
            <person name="Shtratnikova V."/>
            <person name="Makarenko M."/>
            <person name="Klepikova A."/>
            <person name="Omelchenko D."/>
            <person name="Novikova G."/>
            <person name="Obukhova E."/>
            <person name="Bogdanov V."/>
            <person name="Penin A."/>
            <person name="Logacheva M."/>
        </authorList>
    </citation>
    <scope>NUCLEOTIDE SEQUENCE</scope>
    <source>
        <strain evidence="6">Hsosn_3</strain>
        <tissue evidence="6">Leaf</tissue>
    </source>
</reference>